<reference evidence="1" key="1">
    <citation type="submission" date="2018-02" db="EMBL/GenBank/DDBJ databases">
        <title>Rhizophora mucronata_Transcriptome.</title>
        <authorList>
            <person name="Meera S.P."/>
            <person name="Sreeshan A."/>
            <person name="Augustine A."/>
        </authorList>
    </citation>
    <scope>NUCLEOTIDE SEQUENCE</scope>
    <source>
        <tissue evidence="1">Leaf</tissue>
    </source>
</reference>
<organism evidence="1">
    <name type="scientific">Rhizophora mucronata</name>
    <name type="common">Asiatic mangrove</name>
    <dbReference type="NCBI Taxonomy" id="61149"/>
    <lineage>
        <taxon>Eukaryota</taxon>
        <taxon>Viridiplantae</taxon>
        <taxon>Streptophyta</taxon>
        <taxon>Embryophyta</taxon>
        <taxon>Tracheophyta</taxon>
        <taxon>Spermatophyta</taxon>
        <taxon>Magnoliopsida</taxon>
        <taxon>eudicotyledons</taxon>
        <taxon>Gunneridae</taxon>
        <taxon>Pentapetalae</taxon>
        <taxon>rosids</taxon>
        <taxon>fabids</taxon>
        <taxon>Malpighiales</taxon>
        <taxon>Rhizophoraceae</taxon>
        <taxon>Rhizophora</taxon>
    </lineage>
</organism>
<accession>A0A2P2NUL1</accession>
<evidence type="ECO:0000313" key="1">
    <source>
        <dbReference type="EMBL" id="MBX46202.1"/>
    </source>
</evidence>
<dbReference type="EMBL" id="GGEC01065718">
    <property type="protein sequence ID" value="MBX46202.1"/>
    <property type="molecule type" value="Transcribed_RNA"/>
</dbReference>
<dbReference type="AlphaFoldDB" id="A0A2P2NUL1"/>
<proteinExistence type="predicted"/>
<protein>
    <submittedName>
        <fullName evidence="1">Uncharacterized protein</fullName>
    </submittedName>
</protein>
<name>A0A2P2NUL1_RHIMU</name>
<sequence length="68" mass="7848">MLPFPSAKIMRPKSLHCYLVCLPVSCLKFSNLPLLEISFHSTFSLMIAVKRFVMLIHPYGIHRLLSFI</sequence>